<dbReference type="PROSITE" id="PS51257">
    <property type="entry name" value="PROKAR_LIPOPROTEIN"/>
    <property type="match status" value="1"/>
</dbReference>
<evidence type="ECO:0008006" key="4">
    <source>
        <dbReference type="Google" id="ProtNLM"/>
    </source>
</evidence>
<protein>
    <recommendedName>
        <fullName evidence="4">Lipoprotein</fullName>
    </recommendedName>
</protein>
<sequence>MTFNPLRELRRKLILLFTLPVFALSACTTVVTSLHAPSCFTEMVEASGLQEPTPHAPLPSEPSVGAWVTYGNTEGGQLDIANADKVAIVGIGKTCDRWANEAKKKLEKRGLFKRIFG</sequence>
<evidence type="ECO:0000256" key="1">
    <source>
        <dbReference type="SAM" id="SignalP"/>
    </source>
</evidence>
<evidence type="ECO:0000313" key="3">
    <source>
        <dbReference type="Proteomes" id="UP000190044"/>
    </source>
</evidence>
<dbReference type="EMBL" id="FUYP01000007">
    <property type="protein sequence ID" value="SKB49555.1"/>
    <property type="molecule type" value="Genomic_DNA"/>
</dbReference>
<proteinExistence type="predicted"/>
<evidence type="ECO:0000313" key="2">
    <source>
        <dbReference type="EMBL" id="SKB49555.1"/>
    </source>
</evidence>
<keyword evidence="3" id="KW-1185">Reference proteome</keyword>
<keyword evidence="1" id="KW-0732">Signal</keyword>
<accession>A0A1T5BQX3</accession>
<name>A0A1T5BQX3_9SPHN</name>
<reference evidence="3" key="1">
    <citation type="submission" date="2017-02" db="EMBL/GenBank/DDBJ databases">
        <authorList>
            <person name="Varghese N."/>
            <person name="Submissions S."/>
        </authorList>
    </citation>
    <scope>NUCLEOTIDE SEQUENCE [LARGE SCALE GENOMIC DNA]</scope>
    <source>
        <strain evidence="3">R11H</strain>
    </source>
</reference>
<feature type="chain" id="PRO_5012368887" description="Lipoprotein" evidence="1">
    <location>
        <begin position="24"/>
        <end position="117"/>
    </location>
</feature>
<gene>
    <name evidence="2" type="ORF">SAMN06295937_100762</name>
</gene>
<organism evidence="2 3">
    <name type="scientific">Sphingopyxis flava</name>
    <dbReference type="NCBI Taxonomy" id="1507287"/>
    <lineage>
        <taxon>Bacteria</taxon>
        <taxon>Pseudomonadati</taxon>
        <taxon>Pseudomonadota</taxon>
        <taxon>Alphaproteobacteria</taxon>
        <taxon>Sphingomonadales</taxon>
        <taxon>Sphingomonadaceae</taxon>
        <taxon>Sphingopyxis</taxon>
    </lineage>
</organism>
<dbReference type="Proteomes" id="UP000190044">
    <property type="component" value="Unassembled WGS sequence"/>
</dbReference>
<dbReference type="AlphaFoldDB" id="A0A1T5BQX3"/>
<feature type="signal peptide" evidence="1">
    <location>
        <begin position="1"/>
        <end position="23"/>
    </location>
</feature>